<dbReference type="FunCoup" id="A0A200QZD8">
    <property type="interactions" value="104"/>
</dbReference>
<dbReference type="Pfam" id="PF13499">
    <property type="entry name" value="EF-hand_7"/>
    <property type="match status" value="1"/>
</dbReference>
<dbReference type="SUPFAM" id="SSF47473">
    <property type="entry name" value="EF-hand"/>
    <property type="match status" value="1"/>
</dbReference>
<dbReference type="InterPro" id="IPR018247">
    <property type="entry name" value="EF_Hand_1_Ca_BS"/>
</dbReference>
<dbReference type="AlphaFoldDB" id="A0A200QZD8"/>
<dbReference type="OrthoDB" id="26525at2759"/>
<feature type="domain" description="EF-hand" evidence="4">
    <location>
        <begin position="111"/>
        <end position="146"/>
    </location>
</feature>
<dbReference type="PANTHER" id="PTHR10891">
    <property type="entry name" value="EF-HAND CALCIUM-BINDING DOMAIN CONTAINING PROTEIN"/>
    <property type="match status" value="1"/>
</dbReference>
<gene>
    <name evidence="5" type="ORF">BVC80_1825g49</name>
</gene>
<keyword evidence="2" id="KW-0677">Repeat</keyword>
<dbReference type="PROSITE" id="PS00018">
    <property type="entry name" value="EF_HAND_1"/>
    <property type="match status" value="2"/>
</dbReference>
<dbReference type="SMART" id="SM00054">
    <property type="entry name" value="EFh"/>
    <property type="match status" value="3"/>
</dbReference>
<dbReference type="InterPro" id="IPR002048">
    <property type="entry name" value="EF_hand_dom"/>
</dbReference>
<feature type="domain" description="EF-hand" evidence="4">
    <location>
        <begin position="40"/>
        <end position="75"/>
    </location>
</feature>
<dbReference type="OMA" id="EWNRNIT"/>
<organism evidence="5 6">
    <name type="scientific">Macleaya cordata</name>
    <name type="common">Five-seeded plume-poppy</name>
    <name type="synonym">Bocconia cordata</name>
    <dbReference type="NCBI Taxonomy" id="56857"/>
    <lineage>
        <taxon>Eukaryota</taxon>
        <taxon>Viridiplantae</taxon>
        <taxon>Streptophyta</taxon>
        <taxon>Embryophyta</taxon>
        <taxon>Tracheophyta</taxon>
        <taxon>Spermatophyta</taxon>
        <taxon>Magnoliopsida</taxon>
        <taxon>Ranunculales</taxon>
        <taxon>Papaveraceae</taxon>
        <taxon>Papaveroideae</taxon>
        <taxon>Macleaya</taxon>
    </lineage>
</organism>
<name>A0A200QZD8_MACCD</name>
<dbReference type="STRING" id="56857.A0A200QZD8"/>
<sequence length="234" mass="26464">MSRLSLMNFQYNLSRKFPPKPVRWGSKNRQRSGLSPVFLPNVDEMKRVFQKFDTNKDGKISQEEYKSLLRALGKQNVESEVAMAFEVADTDGDGFIDFKEFMDVHKRGGGVKTMDIQSAFRAYDLDGNGRISAEELLEVLKRLGERCSLDACRRMYSDLAETERTLILEKFRQATAEWNRNITAHPGDDGETGNQDLKSSMIVVTDACLPLLASGESPLSARLLINYELPTKKV</sequence>
<keyword evidence="6" id="KW-1185">Reference proteome</keyword>
<dbReference type="Proteomes" id="UP000195402">
    <property type="component" value="Unassembled WGS sequence"/>
</dbReference>
<keyword evidence="3" id="KW-0106">Calcium</keyword>
<reference evidence="5 6" key="1">
    <citation type="journal article" date="2017" name="Mol. Plant">
        <title>The Genome of Medicinal Plant Macleaya cordata Provides New Insights into Benzylisoquinoline Alkaloids Metabolism.</title>
        <authorList>
            <person name="Liu X."/>
            <person name="Liu Y."/>
            <person name="Huang P."/>
            <person name="Ma Y."/>
            <person name="Qing Z."/>
            <person name="Tang Q."/>
            <person name="Cao H."/>
            <person name="Cheng P."/>
            <person name="Zheng Y."/>
            <person name="Yuan Z."/>
            <person name="Zhou Y."/>
            <person name="Liu J."/>
            <person name="Tang Z."/>
            <person name="Zhuo Y."/>
            <person name="Zhang Y."/>
            <person name="Yu L."/>
            <person name="Huang J."/>
            <person name="Yang P."/>
            <person name="Peng Q."/>
            <person name="Zhang J."/>
            <person name="Jiang W."/>
            <person name="Zhang Z."/>
            <person name="Lin K."/>
            <person name="Ro D.K."/>
            <person name="Chen X."/>
            <person name="Xiong X."/>
            <person name="Shang Y."/>
            <person name="Huang S."/>
            <person name="Zeng J."/>
        </authorList>
    </citation>
    <scope>NUCLEOTIDE SEQUENCE [LARGE SCALE GENOMIC DNA]</scope>
    <source>
        <strain evidence="6">cv. BLH2017</strain>
        <tissue evidence="5">Root</tissue>
    </source>
</reference>
<protein>
    <submittedName>
        <fullName evidence="5">Recoverin</fullName>
    </submittedName>
</protein>
<dbReference type="FunFam" id="1.10.238.10:FF:000001">
    <property type="entry name" value="Calmodulin 1"/>
    <property type="match status" value="1"/>
</dbReference>
<comment type="caution">
    <text evidence="5">The sequence shown here is derived from an EMBL/GenBank/DDBJ whole genome shotgun (WGS) entry which is preliminary data.</text>
</comment>
<dbReference type="Pfam" id="PF13405">
    <property type="entry name" value="EF-hand_6"/>
    <property type="match status" value="1"/>
</dbReference>
<dbReference type="InterPro" id="IPR039647">
    <property type="entry name" value="EF_hand_pair_protein_CML-like"/>
</dbReference>
<evidence type="ECO:0000259" key="4">
    <source>
        <dbReference type="PROSITE" id="PS50222"/>
    </source>
</evidence>
<accession>A0A200QZD8</accession>
<dbReference type="EMBL" id="MVGT01000732">
    <property type="protein sequence ID" value="OVA15808.1"/>
    <property type="molecule type" value="Genomic_DNA"/>
</dbReference>
<evidence type="ECO:0000256" key="2">
    <source>
        <dbReference type="ARBA" id="ARBA00022737"/>
    </source>
</evidence>
<proteinExistence type="predicted"/>
<evidence type="ECO:0000313" key="6">
    <source>
        <dbReference type="Proteomes" id="UP000195402"/>
    </source>
</evidence>
<dbReference type="CDD" id="cd00051">
    <property type="entry name" value="EFh"/>
    <property type="match status" value="2"/>
</dbReference>
<dbReference type="InterPro" id="IPR011992">
    <property type="entry name" value="EF-hand-dom_pair"/>
</dbReference>
<dbReference type="GO" id="GO:0005509">
    <property type="term" value="F:calcium ion binding"/>
    <property type="evidence" value="ECO:0007669"/>
    <property type="project" value="InterPro"/>
</dbReference>
<evidence type="ECO:0000313" key="5">
    <source>
        <dbReference type="EMBL" id="OVA15808.1"/>
    </source>
</evidence>
<keyword evidence="1" id="KW-0479">Metal-binding</keyword>
<evidence type="ECO:0000256" key="3">
    <source>
        <dbReference type="ARBA" id="ARBA00022837"/>
    </source>
</evidence>
<feature type="domain" description="EF-hand" evidence="4">
    <location>
        <begin position="76"/>
        <end position="110"/>
    </location>
</feature>
<evidence type="ECO:0000256" key="1">
    <source>
        <dbReference type="ARBA" id="ARBA00022723"/>
    </source>
</evidence>
<dbReference type="PROSITE" id="PS50222">
    <property type="entry name" value="EF_HAND_2"/>
    <property type="match status" value="3"/>
</dbReference>
<dbReference type="Gene3D" id="1.10.238.10">
    <property type="entry name" value="EF-hand"/>
    <property type="match status" value="2"/>
</dbReference>
<dbReference type="InParanoid" id="A0A200QZD8"/>
<dbReference type="PRINTS" id="PR00450">
    <property type="entry name" value="RECOVERIN"/>
</dbReference>